<dbReference type="EMBL" id="WTYK01000003">
    <property type="protein sequence ID" value="MXP41372.1"/>
    <property type="molecule type" value="Genomic_DNA"/>
</dbReference>
<dbReference type="InterPro" id="IPR003715">
    <property type="entry name" value="Poly_export_N"/>
</dbReference>
<dbReference type="GO" id="GO:0015159">
    <property type="term" value="F:polysaccharide transmembrane transporter activity"/>
    <property type="evidence" value="ECO:0007669"/>
    <property type="project" value="InterPro"/>
</dbReference>
<feature type="domain" description="Soluble ligand binding" evidence="3">
    <location>
        <begin position="134"/>
        <end position="177"/>
    </location>
</feature>
<gene>
    <name evidence="4" type="ORF">GRI75_06920</name>
</gene>
<organism evidence="4 5">
    <name type="scientific">Croceibacterium soli</name>
    <dbReference type="NCBI Taxonomy" id="1739690"/>
    <lineage>
        <taxon>Bacteria</taxon>
        <taxon>Pseudomonadati</taxon>
        <taxon>Pseudomonadota</taxon>
        <taxon>Alphaproteobacteria</taxon>
        <taxon>Sphingomonadales</taxon>
        <taxon>Erythrobacteraceae</taxon>
        <taxon>Croceibacterium</taxon>
    </lineage>
</organism>
<dbReference type="Pfam" id="PF10531">
    <property type="entry name" value="SLBB"/>
    <property type="match status" value="1"/>
</dbReference>
<dbReference type="AlphaFoldDB" id="A0A6I4UR47"/>
<dbReference type="Proteomes" id="UP000469159">
    <property type="component" value="Unassembled WGS sequence"/>
</dbReference>
<keyword evidence="1" id="KW-0732">Signal</keyword>
<dbReference type="Gene3D" id="3.30.1950.10">
    <property type="entry name" value="wza like domain"/>
    <property type="match status" value="1"/>
</dbReference>
<dbReference type="PANTHER" id="PTHR33619">
    <property type="entry name" value="POLYSACCHARIDE EXPORT PROTEIN GFCE-RELATED"/>
    <property type="match status" value="1"/>
</dbReference>
<protein>
    <submittedName>
        <fullName evidence="4">Polysaccharide export protein</fullName>
    </submittedName>
</protein>
<keyword evidence="5" id="KW-1185">Reference proteome</keyword>
<evidence type="ECO:0000313" key="5">
    <source>
        <dbReference type="Proteomes" id="UP000469159"/>
    </source>
</evidence>
<evidence type="ECO:0000313" key="4">
    <source>
        <dbReference type="EMBL" id="MXP41372.1"/>
    </source>
</evidence>
<dbReference type="InterPro" id="IPR049712">
    <property type="entry name" value="Poly_export"/>
</dbReference>
<reference evidence="4 5" key="1">
    <citation type="submission" date="2019-12" db="EMBL/GenBank/DDBJ databases">
        <title>Genomic-based taxomic classification of the family Erythrobacteraceae.</title>
        <authorList>
            <person name="Xu L."/>
        </authorList>
    </citation>
    <scope>NUCLEOTIDE SEQUENCE [LARGE SCALE GENOMIC DNA]</scope>
    <source>
        <strain evidence="4 5">MCCC 1K02066</strain>
    </source>
</reference>
<evidence type="ECO:0000256" key="1">
    <source>
        <dbReference type="ARBA" id="ARBA00022729"/>
    </source>
</evidence>
<dbReference type="PANTHER" id="PTHR33619:SF3">
    <property type="entry name" value="POLYSACCHARIDE EXPORT PROTEIN GFCE-RELATED"/>
    <property type="match status" value="1"/>
</dbReference>
<dbReference type="Pfam" id="PF02563">
    <property type="entry name" value="Poly_export"/>
    <property type="match status" value="1"/>
</dbReference>
<comment type="caution">
    <text evidence="4">The sequence shown here is derived from an EMBL/GenBank/DDBJ whole genome shotgun (WGS) entry which is preliminary data.</text>
</comment>
<proteinExistence type="predicted"/>
<accession>A0A6I4UR47</accession>
<dbReference type="InterPro" id="IPR019554">
    <property type="entry name" value="Soluble_ligand-bd"/>
</dbReference>
<evidence type="ECO:0000259" key="2">
    <source>
        <dbReference type="Pfam" id="PF02563"/>
    </source>
</evidence>
<dbReference type="Gene3D" id="3.10.560.10">
    <property type="entry name" value="Outer membrane lipoprotein wza domain like"/>
    <property type="match status" value="1"/>
</dbReference>
<evidence type="ECO:0000259" key="3">
    <source>
        <dbReference type="Pfam" id="PF10531"/>
    </source>
</evidence>
<sequence>MADLEPGDRRSAEGHGYRRKAAVGLFALAALSLAGCASTNIPTASVIEANTGVEQGYTISSGDKIRVTVFDEENLTGDYQVGLAGDVQLPLIGRIVAAGETSTTLAEMIATMLRDGSYVLSPRVAVEVAQHRPFFILGEVKTPGEYVYASNMTLEQAVAKAGGFTPRADKGVVILRRQTWSTPRKVRLDGETLLVSPGDTILVQEAFF</sequence>
<dbReference type="OrthoDB" id="197007at2"/>
<feature type="domain" description="Polysaccharide export protein N-terminal" evidence="2">
    <location>
        <begin position="53"/>
        <end position="128"/>
    </location>
</feature>
<name>A0A6I4UR47_9SPHN</name>
<dbReference type="RefSeq" id="WP_160746225.1">
    <property type="nucleotide sequence ID" value="NZ_WTYK01000003.1"/>
</dbReference>